<keyword evidence="6" id="KW-0238">DNA-binding</keyword>
<comment type="subcellular location">
    <subcellularLocation>
        <location evidence="1">Nucleus</location>
    </subcellularLocation>
</comment>
<dbReference type="Pfam" id="PF18137">
    <property type="entry name" value="WHD_ORC"/>
    <property type="match status" value="1"/>
</dbReference>
<evidence type="ECO:0000256" key="2">
    <source>
        <dbReference type="ARBA" id="ARBA00010977"/>
    </source>
</evidence>
<dbReference type="Pfam" id="PF07034">
    <property type="entry name" value="ORC3_N"/>
    <property type="match status" value="1"/>
</dbReference>
<comment type="function">
    <text evidence="9">Component of the origin recognition complex (ORC) that binds origins of replication. DNA-binding is ATP-dependent. The specific DNA sequences that define origins of replication have not been identified yet. ORC is required to assemble the pre-replication complex necessary to initiate DNA replication. Binds histone H3 and H4 trimethylation marks H3K9me3, H3K27me3 and H4K20me3.</text>
</comment>
<sequence>MEDVSVSKGLFPYAINKFGKRKRNIIKDTYKDSSWYKVFNETWSLVENAATKVNDKTFSEILLDLKNFVTKVKDIPSLLDEIPTGILLAGVNLPDHNLLLQKIIIEFYSITPYVAMIWSRDANSLKNLIEEIVYQIINKSHEKDNLNCLSEVKRNNCTFYTLSAWYNIKNNYNAPIVIIIPDFESFSSEILHDFILILSSYLKTMKFILIFGVATSLHIVHHSLSYDATSKLKVQVFHTPTQLKNLSYILDDIVLSSNIPFKLTGRAFKLLVDIFLYYDFSVQSFLQSYKICMWKHFYLQNEKLLCCNRKDIEARVLELTNEDLRRLKNLPSVKNYIQSLKKSEINKNEFRIILINLLNDFHTYMSNFLIVLKCLYKLCINLPGLPFGKNFREIYAKAVKNINLCETTEYKKVIQLISFLSKEDLLLNIKNILSDLDNYETIPDCLIEKLKYHMNIIKDASLDIEVPAPEINVFNENMNRLQWKEKLKLKSLETRNSPYREAQSNLLNYLDQEVFEKYLKTPDKIPLNEIFCYNDAISVNESIKGSMKASIHNSLNYPNSVLECDCCVSNSEIVPTHPDLTIVYKLHLEARKMINLYDWLQSFLTVIDPNQSDEQNVDPVLHARFTRAVAELQFLGFIKATRKKTDHVKRLT</sequence>
<keyword evidence="7" id="KW-0539">Nucleus</keyword>
<evidence type="ECO:0000313" key="14">
    <source>
        <dbReference type="RefSeq" id="XP_011498206.1"/>
    </source>
</evidence>
<dbReference type="GO" id="GO:0006270">
    <property type="term" value="P:DNA replication initiation"/>
    <property type="evidence" value="ECO:0007669"/>
    <property type="project" value="TreeGrafter"/>
</dbReference>
<dbReference type="InterPro" id="IPR045663">
    <property type="entry name" value="ORC3_ins"/>
</dbReference>
<gene>
    <name evidence="14" type="primary">LOC105362462</name>
</gene>
<dbReference type="GO" id="GO:0005664">
    <property type="term" value="C:nuclear origin of replication recognition complex"/>
    <property type="evidence" value="ECO:0007669"/>
    <property type="project" value="InterPro"/>
</dbReference>
<evidence type="ECO:0000259" key="11">
    <source>
        <dbReference type="Pfam" id="PF18137"/>
    </source>
</evidence>
<feature type="domain" description="Origin recognition complex subunit 3 winged helix C-terminal" evidence="11">
    <location>
        <begin position="549"/>
        <end position="652"/>
    </location>
</feature>
<feature type="domain" description="Origin recognition complex subunit 3 insertion" evidence="12">
    <location>
        <begin position="318"/>
        <end position="535"/>
    </location>
</feature>
<dbReference type="GO" id="GO:0005656">
    <property type="term" value="C:nuclear pre-replicative complex"/>
    <property type="evidence" value="ECO:0007669"/>
    <property type="project" value="TreeGrafter"/>
</dbReference>
<dbReference type="KEGG" id="csol:105362462"/>
<organism evidence="13 14">
    <name type="scientific">Ceratosolen solmsi marchali</name>
    <dbReference type="NCBI Taxonomy" id="326594"/>
    <lineage>
        <taxon>Eukaryota</taxon>
        <taxon>Metazoa</taxon>
        <taxon>Ecdysozoa</taxon>
        <taxon>Arthropoda</taxon>
        <taxon>Hexapoda</taxon>
        <taxon>Insecta</taxon>
        <taxon>Pterygota</taxon>
        <taxon>Neoptera</taxon>
        <taxon>Endopterygota</taxon>
        <taxon>Hymenoptera</taxon>
        <taxon>Apocrita</taxon>
        <taxon>Proctotrupomorpha</taxon>
        <taxon>Chalcidoidea</taxon>
        <taxon>Agaonidae</taxon>
        <taxon>Agaoninae</taxon>
        <taxon>Ceratosolen</taxon>
    </lineage>
</organism>
<evidence type="ECO:0000256" key="5">
    <source>
        <dbReference type="ARBA" id="ARBA00022705"/>
    </source>
</evidence>
<dbReference type="RefSeq" id="XP_011498206.1">
    <property type="nucleotide sequence ID" value="XM_011499904.1"/>
</dbReference>
<dbReference type="GeneID" id="105362462"/>
<dbReference type="PANTHER" id="PTHR12748:SF0">
    <property type="entry name" value="ORIGIN RECOGNITION COMPLEX SUBUNIT 3"/>
    <property type="match status" value="1"/>
</dbReference>
<evidence type="ECO:0000259" key="12">
    <source>
        <dbReference type="Pfam" id="PF19675"/>
    </source>
</evidence>
<dbReference type="GO" id="GO:0031261">
    <property type="term" value="C:DNA replication preinitiation complex"/>
    <property type="evidence" value="ECO:0007669"/>
    <property type="project" value="TreeGrafter"/>
</dbReference>
<evidence type="ECO:0000256" key="7">
    <source>
        <dbReference type="ARBA" id="ARBA00023242"/>
    </source>
</evidence>
<name>A0AAJ6YHK6_9HYME</name>
<protein>
    <recommendedName>
        <fullName evidence="3">Origin recognition complex subunit 3</fullName>
    </recommendedName>
</protein>
<dbReference type="Pfam" id="PF19675">
    <property type="entry name" value="ORC3_ins"/>
    <property type="match status" value="1"/>
</dbReference>
<comment type="similarity">
    <text evidence="2">Belongs to the ORC3 family.</text>
</comment>
<keyword evidence="13" id="KW-1185">Reference proteome</keyword>
<dbReference type="InterPro" id="IPR045667">
    <property type="entry name" value="ORC3_N"/>
</dbReference>
<evidence type="ECO:0000259" key="10">
    <source>
        <dbReference type="Pfam" id="PF07034"/>
    </source>
</evidence>
<keyword evidence="5" id="KW-0235">DNA replication</keyword>
<dbReference type="InterPro" id="IPR040855">
    <property type="entry name" value="ORC_WH_C"/>
</dbReference>
<evidence type="ECO:0000256" key="9">
    <source>
        <dbReference type="ARBA" id="ARBA00045241"/>
    </source>
</evidence>
<proteinExistence type="inferred from homology"/>
<dbReference type="Proteomes" id="UP000695007">
    <property type="component" value="Unplaced"/>
</dbReference>
<evidence type="ECO:0000256" key="6">
    <source>
        <dbReference type="ARBA" id="ARBA00023125"/>
    </source>
</evidence>
<dbReference type="CTD" id="23595"/>
<dbReference type="InterPro" id="IPR020795">
    <property type="entry name" value="ORC3"/>
</dbReference>
<dbReference type="PANTHER" id="PTHR12748">
    <property type="entry name" value="ORIGIN RECOGNITION COMPLEX SUBUNIT 3"/>
    <property type="match status" value="1"/>
</dbReference>
<dbReference type="GO" id="GO:0003688">
    <property type="term" value="F:DNA replication origin binding"/>
    <property type="evidence" value="ECO:0007669"/>
    <property type="project" value="TreeGrafter"/>
</dbReference>
<keyword evidence="4" id="KW-0597">Phosphoprotein</keyword>
<evidence type="ECO:0000256" key="8">
    <source>
        <dbReference type="ARBA" id="ARBA00026084"/>
    </source>
</evidence>
<comment type="subunit">
    <text evidence="8">Component of ORC, a complex composed of at least 6 subunits: ORC1, ORC2, ORC3, ORC4, ORC5 and ORC6. ORC is regulated in a cell-cycle dependent manner. It is sequentially assembled at the exit from anaphase of mitosis and disassembled as cells enter S phase.</text>
</comment>
<accession>A0AAJ6YHK6</accession>
<evidence type="ECO:0000256" key="4">
    <source>
        <dbReference type="ARBA" id="ARBA00022553"/>
    </source>
</evidence>
<evidence type="ECO:0000256" key="1">
    <source>
        <dbReference type="ARBA" id="ARBA00004123"/>
    </source>
</evidence>
<reference evidence="14" key="1">
    <citation type="submission" date="2025-08" db="UniProtKB">
        <authorList>
            <consortium name="RefSeq"/>
        </authorList>
    </citation>
    <scope>IDENTIFICATION</scope>
</reference>
<dbReference type="AlphaFoldDB" id="A0AAJ6YHK6"/>
<feature type="domain" description="Origin recognition complex subunit 3 N-terminal" evidence="10">
    <location>
        <begin position="29"/>
        <end position="301"/>
    </location>
</feature>
<dbReference type="CDD" id="cd20704">
    <property type="entry name" value="Orc3"/>
    <property type="match status" value="1"/>
</dbReference>
<evidence type="ECO:0000256" key="3">
    <source>
        <dbReference type="ARBA" id="ARBA00019085"/>
    </source>
</evidence>
<evidence type="ECO:0000313" key="13">
    <source>
        <dbReference type="Proteomes" id="UP000695007"/>
    </source>
</evidence>